<dbReference type="SUPFAM" id="SSF57850">
    <property type="entry name" value="RING/U-box"/>
    <property type="match status" value="1"/>
</dbReference>
<dbReference type="PANTHER" id="PTHR46539">
    <property type="entry name" value="E3 UBIQUITIN-PROTEIN LIGASE ATL42"/>
    <property type="match status" value="1"/>
</dbReference>
<evidence type="ECO:0000256" key="10">
    <source>
        <dbReference type="ARBA" id="ARBA00022989"/>
    </source>
</evidence>
<evidence type="ECO:0000256" key="3">
    <source>
        <dbReference type="ARBA" id="ARBA00012483"/>
    </source>
</evidence>
<dbReference type="Pfam" id="PF13639">
    <property type="entry name" value="zf-RING_2"/>
    <property type="match status" value="1"/>
</dbReference>
<keyword evidence="8" id="KW-0833">Ubl conjugation pathway</keyword>
<dbReference type="GO" id="GO:0016567">
    <property type="term" value="P:protein ubiquitination"/>
    <property type="evidence" value="ECO:0007669"/>
    <property type="project" value="UniProtKB-ARBA"/>
</dbReference>
<keyword evidence="4" id="KW-0808">Transferase</keyword>
<evidence type="ECO:0000256" key="6">
    <source>
        <dbReference type="ARBA" id="ARBA00022723"/>
    </source>
</evidence>
<keyword evidence="5" id="KW-0812">Transmembrane</keyword>
<evidence type="ECO:0000256" key="9">
    <source>
        <dbReference type="ARBA" id="ARBA00022833"/>
    </source>
</evidence>
<feature type="compositionally biased region" description="Polar residues" evidence="13">
    <location>
        <begin position="383"/>
        <end position="394"/>
    </location>
</feature>
<comment type="subcellular location">
    <subcellularLocation>
        <location evidence="2">Membrane</location>
    </subcellularLocation>
</comment>
<dbReference type="Proteomes" id="UP000800092">
    <property type="component" value="Unassembled WGS sequence"/>
</dbReference>
<dbReference type="EC" id="2.3.2.27" evidence="3"/>
<keyword evidence="16" id="KW-1185">Reference proteome</keyword>
<keyword evidence="7 12" id="KW-0863">Zinc-finger</keyword>
<feature type="domain" description="RING-type" evidence="14">
    <location>
        <begin position="304"/>
        <end position="345"/>
    </location>
</feature>
<accession>A0A6A6H3Z3</accession>
<feature type="compositionally biased region" description="Basic and acidic residues" evidence="13">
    <location>
        <begin position="68"/>
        <end position="80"/>
    </location>
</feature>
<evidence type="ECO:0000256" key="7">
    <source>
        <dbReference type="ARBA" id="ARBA00022771"/>
    </source>
</evidence>
<dbReference type="GO" id="GO:0008270">
    <property type="term" value="F:zinc ion binding"/>
    <property type="evidence" value="ECO:0007669"/>
    <property type="project" value="UniProtKB-KW"/>
</dbReference>
<feature type="compositionally biased region" description="Polar residues" evidence="13">
    <location>
        <begin position="353"/>
        <end position="375"/>
    </location>
</feature>
<keyword evidence="11" id="KW-0472">Membrane</keyword>
<evidence type="ECO:0000313" key="15">
    <source>
        <dbReference type="EMBL" id="KAF2232627.1"/>
    </source>
</evidence>
<evidence type="ECO:0000313" key="16">
    <source>
        <dbReference type="Proteomes" id="UP000800092"/>
    </source>
</evidence>
<dbReference type="GO" id="GO:0016020">
    <property type="term" value="C:membrane"/>
    <property type="evidence" value="ECO:0007669"/>
    <property type="project" value="UniProtKB-SubCell"/>
</dbReference>
<evidence type="ECO:0000256" key="1">
    <source>
        <dbReference type="ARBA" id="ARBA00000900"/>
    </source>
</evidence>
<evidence type="ECO:0000259" key="14">
    <source>
        <dbReference type="PROSITE" id="PS50089"/>
    </source>
</evidence>
<dbReference type="GO" id="GO:0061630">
    <property type="term" value="F:ubiquitin protein ligase activity"/>
    <property type="evidence" value="ECO:0007669"/>
    <property type="project" value="UniProtKB-EC"/>
</dbReference>
<comment type="catalytic activity">
    <reaction evidence="1">
        <text>S-ubiquitinyl-[E2 ubiquitin-conjugating enzyme]-L-cysteine + [acceptor protein]-L-lysine = [E2 ubiquitin-conjugating enzyme]-L-cysteine + N(6)-ubiquitinyl-[acceptor protein]-L-lysine.</text>
        <dbReference type="EC" id="2.3.2.27"/>
    </reaction>
</comment>
<protein>
    <recommendedName>
        <fullName evidence="3">RING-type E3 ubiquitin transferase</fullName>
        <ecNumber evidence="3">2.3.2.27</ecNumber>
    </recommendedName>
</protein>
<keyword evidence="6" id="KW-0479">Metal-binding</keyword>
<dbReference type="EMBL" id="ML991814">
    <property type="protein sequence ID" value="KAF2232627.1"/>
    <property type="molecule type" value="Genomic_DNA"/>
</dbReference>
<evidence type="ECO:0000256" key="11">
    <source>
        <dbReference type="ARBA" id="ARBA00023136"/>
    </source>
</evidence>
<evidence type="ECO:0000256" key="4">
    <source>
        <dbReference type="ARBA" id="ARBA00022679"/>
    </source>
</evidence>
<keyword evidence="9" id="KW-0862">Zinc</keyword>
<dbReference type="PROSITE" id="PS50089">
    <property type="entry name" value="ZF_RING_2"/>
    <property type="match status" value="1"/>
</dbReference>
<feature type="region of interest" description="Disordered" evidence="13">
    <location>
        <begin position="209"/>
        <end position="230"/>
    </location>
</feature>
<feature type="region of interest" description="Disordered" evidence="13">
    <location>
        <begin position="349"/>
        <end position="450"/>
    </location>
</feature>
<evidence type="ECO:0000256" key="5">
    <source>
        <dbReference type="ARBA" id="ARBA00022692"/>
    </source>
</evidence>
<dbReference type="InterPro" id="IPR013083">
    <property type="entry name" value="Znf_RING/FYVE/PHD"/>
</dbReference>
<dbReference type="PANTHER" id="PTHR46539:SF1">
    <property type="entry name" value="E3 UBIQUITIN-PROTEIN LIGASE ATL42"/>
    <property type="match status" value="1"/>
</dbReference>
<feature type="region of interest" description="Disordered" evidence="13">
    <location>
        <begin position="68"/>
        <end position="90"/>
    </location>
</feature>
<keyword evidence="10" id="KW-1133">Transmembrane helix</keyword>
<feature type="compositionally biased region" description="Basic and acidic residues" evidence="13">
    <location>
        <begin position="395"/>
        <end position="409"/>
    </location>
</feature>
<dbReference type="AlphaFoldDB" id="A0A6A6H3Z3"/>
<evidence type="ECO:0000256" key="13">
    <source>
        <dbReference type="SAM" id="MobiDB-lite"/>
    </source>
</evidence>
<name>A0A6A6H3Z3_VIRVR</name>
<organism evidence="15 16">
    <name type="scientific">Viridothelium virens</name>
    <name type="common">Speckled blister lichen</name>
    <name type="synonym">Trypethelium virens</name>
    <dbReference type="NCBI Taxonomy" id="1048519"/>
    <lineage>
        <taxon>Eukaryota</taxon>
        <taxon>Fungi</taxon>
        <taxon>Dikarya</taxon>
        <taxon>Ascomycota</taxon>
        <taxon>Pezizomycotina</taxon>
        <taxon>Dothideomycetes</taxon>
        <taxon>Dothideomycetes incertae sedis</taxon>
        <taxon>Trypetheliales</taxon>
        <taxon>Trypetheliaceae</taxon>
        <taxon>Viridothelium</taxon>
    </lineage>
</organism>
<dbReference type="FunFam" id="3.30.40.10:FF:000127">
    <property type="entry name" value="E3 ubiquitin-protein ligase RNF181"/>
    <property type="match status" value="1"/>
</dbReference>
<reference evidence="15" key="1">
    <citation type="journal article" date="2020" name="Stud. Mycol.">
        <title>101 Dothideomycetes genomes: a test case for predicting lifestyles and emergence of pathogens.</title>
        <authorList>
            <person name="Haridas S."/>
            <person name="Albert R."/>
            <person name="Binder M."/>
            <person name="Bloem J."/>
            <person name="Labutti K."/>
            <person name="Salamov A."/>
            <person name="Andreopoulos B."/>
            <person name="Baker S."/>
            <person name="Barry K."/>
            <person name="Bills G."/>
            <person name="Bluhm B."/>
            <person name="Cannon C."/>
            <person name="Castanera R."/>
            <person name="Culley D."/>
            <person name="Daum C."/>
            <person name="Ezra D."/>
            <person name="Gonzalez J."/>
            <person name="Henrissat B."/>
            <person name="Kuo A."/>
            <person name="Liang C."/>
            <person name="Lipzen A."/>
            <person name="Lutzoni F."/>
            <person name="Magnuson J."/>
            <person name="Mondo S."/>
            <person name="Nolan M."/>
            <person name="Ohm R."/>
            <person name="Pangilinan J."/>
            <person name="Park H.-J."/>
            <person name="Ramirez L."/>
            <person name="Alfaro M."/>
            <person name="Sun H."/>
            <person name="Tritt A."/>
            <person name="Yoshinaga Y."/>
            <person name="Zwiers L.-H."/>
            <person name="Turgeon B."/>
            <person name="Goodwin S."/>
            <person name="Spatafora J."/>
            <person name="Crous P."/>
            <person name="Grigoriev I."/>
        </authorList>
    </citation>
    <scope>NUCLEOTIDE SEQUENCE</scope>
    <source>
        <strain evidence="15">Tuck. ex Michener</strain>
    </source>
</reference>
<evidence type="ECO:0000256" key="8">
    <source>
        <dbReference type="ARBA" id="ARBA00022786"/>
    </source>
</evidence>
<proteinExistence type="predicted"/>
<evidence type="ECO:0000256" key="2">
    <source>
        <dbReference type="ARBA" id="ARBA00004370"/>
    </source>
</evidence>
<dbReference type="Gene3D" id="3.30.40.10">
    <property type="entry name" value="Zinc/RING finger domain, C3HC4 (zinc finger)"/>
    <property type="match status" value="1"/>
</dbReference>
<sequence length="450" mass="49725">MNRPGQQRDMVFCHECENEWYRDEHGLMCPTCHSDFTEIIEQEHDPRVERQLHADDEDSESLPSLLHEHEHQHNPWRDAPDPDEEDIDGVGNMWQHESRDRSRTPQQPELADGHPLMQNFATMLQGIAGRSMSPRMHPDDPASANRAGTRILRHGPHMEIRREGPNASFYFSSYSSGPSTFGGSGRQDPQDHFGGIPSMMAQLFAELEPGMSPSGRRNRGAPGSPDAPPMSPLQMVFSSIFGPPGGIHGDAVYSQEAFDRVMSQLMEQNQTGTAPGPASAEAIASLPAKRVDKSMLDDQGKAECSICMEEVKLDDSVTALPCKHWFHPDCIKAWLNEHDTCPHCREGIMPKDVTNSQTSSVRTPDQPPLHSQNPWSPGFHRGSGSQENPWVITTESRRSSRHPFSESRHSSSGRSSGHSRRSSNGPDGGGGGGFTDRVRSMFGGGSSSRH</sequence>
<dbReference type="InterPro" id="IPR001841">
    <property type="entry name" value="Znf_RING"/>
</dbReference>
<dbReference type="SMART" id="SM00184">
    <property type="entry name" value="RING"/>
    <property type="match status" value="1"/>
</dbReference>
<evidence type="ECO:0000256" key="12">
    <source>
        <dbReference type="PROSITE-ProRule" id="PRU00175"/>
    </source>
</evidence>
<dbReference type="OrthoDB" id="8062037at2759"/>
<gene>
    <name evidence="15" type="ORF">EV356DRAFT_505159</name>
</gene>